<dbReference type="AlphaFoldDB" id="A0A0F9KZ59"/>
<dbReference type="EMBL" id="LAZR01012355">
    <property type="protein sequence ID" value="KKM27263.1"/>
    <property type="molecule type" value="Genomic_DNA"/>
</dbReference>
<dbReference type="Gene3D" id="3.30.420.280">
    <property type="match status" value="1"/>
</dbReference>
<sequence length="518" mass="60143">MQIQFTQQTIKQYEKLLTFQPNPIAQLYLMSPAHIRAIIKGNQGGGTAISVYDASLRLLGIHPVPEKNRIVEPIRFVTKCKPDGPTDKQNQQYVEFMNFFPKELILNEVNSRNNILDLKDPYGGANRHVEFMSNKQDIDAFMSVPRSALYQDEEIDRMKWDECNMRLAVPASKGEGGDVTICLTPVKGLEWTFDSIWKRSERVYRSDIICEKFGFPAIEDTGITGSGIETFCWATDDNPVMTPEALEVLFSHIVDDEALALRRYAVFRQVSGRIYKSFDSKIHIVPYDKIYDASMFRRYWHFRVIDYHPQKPWYVSFVAVTPTHEWFVWKELLGNHHVMTTIDIRDEIKAESLVDEDEMLNRATLVDPLAKVKQPNTGWSVFEDLSMGEEGLRRMVAADTKNENGRESIKIRLKNSITCGVPGNNINKSNISDLRYGHYLPTIWFMDRCEGHIDHFRSWRYVDYKQEHVIAVKSTKRLSEKYSDFCRNMEFLAAHGPIWYDMLPAGEYKRSELFQGRR</sequence>
<comment type="caution">
    <text evidence="1">The sequence shown here is derived from an EMBL/GenBank/DDBJ whole genome shotgun (WGS) entry which is preliminary data.</text>
</comment>
<evidence type="ECO:0008006" key="2">
    <source>
        <dbReference type="Google" id="ProtNLM"/>
    </source>
</evidence>
<accession>A0A0F9KZ59</accession>
<proteinExistence type="predicted"/>
<reference evidence="1" key="1">
    <citation type="journal article" date="2015" name="Nature">
        <title>Complex archaea that bridge the gap between prokaryotes and eukaryotes.</title>
        <authorList>
            <person name="Spang A."/>
            <person name="Saw J.H."/>
            <person name="Jorgensen S.L."/>
            <person name="Zaremba-Niedzwiedzka K."/>
            <person name="Martijn J."/>
            <person name="Lind A.E."/>
            <person name="van Eijk R."/>
            <person name="Schleper C."/>
            <person name="Guy L."/>
            <person name="Ettema T.J."/>
        </authorList>
    </citation>
    <scope>NUCLEOTIDE SEQUENCE</scope>
</reference>
<organism evidence="1">
    <name type="scientific">marine sediment metagenome</name>
    <dbReference type="NCBI Taxonomy" id="412755"/>
    <lineage>
        <taxon>unclassified sequences</taxon>
        <taxon>metagenomes</taxon>
        <taxon>ecological metagenomes</taxon>
    </lineage>
</organism>
<gene>
    <name evidence="1" type="ORF">LCGC14_1576460</name>
</gene>
<name>A0A0F9KZ59_9ZZZZ</name>
<evidence type="ECO:0000313" key="1">
    <source>
        <dbReference type="EMBL" id="KKM27263.1"/>
    </source>
</evidence>
<protein>
    <recommendedName>
        <fullName evidence="2">Terminase</fullName>
    </recommendedName>
</protein>